<feature type="compositionally biased region" description="Basic and acidic residues" evidence="1">
    <location>
        <begin position="13"/>
        <end position="24"/>
    </location>
</feature>
<comment type="caution">
    <text evidence="2">The sequence shown here is derived from an EMBL/GenBank/DDBJ whole genome shotgun (WGS) entry which is preliminary data.</text>
</comment>
<dbReference type="AlphaFoldDB" id="A0A6B0Y095"/>
<feature type="compositionally biased region" description="Basic residues" evidence="1">
    <location>
        <begin position="1"/>
        <end position="12"/>
    </location>
</feature>
<name>A0A6B0Y095_9RHOB</name>
<dbReference type="EMBL" id="VXRY01000292">
    <property type="protein sequence ID" value="MXY33885.1"/>
    <property type="molecule type" value="Genomic_DNA"/>
</dbReference>
<accession>A0A6B0Y095</accession>
<sequence>MTASGARRRNRKSRESEVSRDRDPPSYFLSVDWSKCAGKRSVYLSDVRRRRIERHDPPEAGWNLEALLDLADGLSRDGSVLIGMDVVLGVPKGYWQSVPDDRRRGAPKDFVDWLSSRGQFAGFFETVADPADWGVNRPWFEVRKGAGGLTAFTNKVRGGMRRRIDAATGGNPVFAVSGMPGTVGSGTRDFWRELSPHLSLDRRFKIWPFEGEIDALLEDRGVALCEIHPALAYAAALADDLPTGRIKVTKGDVRCRKHACNCLGRADWVHRHRVDLGSFHAAKANDDDFDAHFTAAAVLRCVLEGVALVDIAWTDATVEGSMLLAGPVEPNRKNGGSQSPLRRMAGRAARWGSSASSAISRSQRGNDHRCPIPGCRKVFRDSRRGWDGHVGSPRMHPEWHPEVRRAKERRRLFRAEFGDWFE</sequence>
<evidence type="ECO:0000313" key="2">
    <source>
        <dbReference type="EMBL" id="MXY33885.1"/>
    </source>
</evidence>
<feature type="region of interest" description="Disordered" evidence="1">
    <location>
        <begin position="1"/>
        <end position="25"/>
    </location>
</feature>
<evidence type="ECO:0008006" key="3">
    <source>
        <dbReference type="Google" id="ProtNLM"/>
    </source>
</evidence>
<proteinExistence type="predicted"/>
<organism evidence="2">
    <name type="scientific">Boseongicola sp. SB0664_bin_43</name>
    <dbReference type="NCBI Taxonomy" id="2604844"/>
    <lineage>
        <taxon>Bacteria</taxon>
        <taxon>Pseudomonadati</taxon>
        <taxon>Pseudomonadota</taxon>
        <taxon>Alphaproteobacteria</taxon>
        <taxon>Rhodobacterales</taxon>
        <taxon>Paracoccaceae</taxon>
        <taxon>Boseongicola</taxon>
    </lineage>
</organism>
<reference evidence="2" key="1">
    <citation type="submission" date="2019-09" db="EMBL/GenBank/DDBJ databases">
        <title>Characterisation of the sponge microbiome using genome-centric metagenomics.</title>
        <authorList>
            <person name="Engelberts J.P."/>
            <person name="Robbins S.J."/>
            <person name="De Goeij J.M."/>
            <person name="Aranda M."/>
            <person name="Bell S.C."/>
            <person name="Webster N.S."/>
        </authorList>
    </citation>
    <scope>NUCLEOTIDE SEQUENCE</scope>
    <source>
        <strain evidence="2">SB0664_bin_43</strain>
    </source>
</reference>
<feature type="region of interest" description="Disordered" evidence="1">
    <location>
        <begin position="327"/>
        <end position="373"/>
    </location>
</feature>
<gene>
    <name evidence="2" type="ORF">F4Y60_07305</name>
</gene>
<evidence type="ECO:0000256" key="1">
    <source>
        <dbReference type="SAM" id="MobiDB-lite"/>
    </source>
</evidence>
<protein>
    <recommendedName>
        <fullName evidence="3">DUF429 domain-containing protein</fullName>
    </recommendedName>
</protein>
<feature type="compositionally biased region" description="Low complexity" evidence="1">
    <location>
        <begin position="342"/>
        <end position="363"/>
    </location>
</feature>